<evidence type="ECO:0000256" key="1">
    <source>
        <dbReference type="ARBA" id="ARBA00005440"/>
    </source>
</evidence>
<proteinExistence type="inferred from homology"/>
<dbReference type="Gramene" id="KRG94307">
    <property type="protein sequence ID" value="KRG94307"/>
    <property type="gene ID" value="GLYMA_19G074800"/>
</dbReference>
<sequence length="172" mass="18768">MKSTTLIALFLLCAFFFTSYLPSATSISCAISHELDKGIGTIISSPLKIPFIAEGYPLNIKFGPFLVITLCSSIPSDWTIVNGLPEGPAVKIGAQKNTEDGWFKIEKASPFGYKLVFCPLLEDSTCWDIGIDIDDNGIRHLVVSKVNLLLVVFQKFDEAPLALNNLVLPSSE</sequence>
<reference evidence="4 5" key="1">
    <citation type="journal article" date="2010" name="Nature">
        <title>Genome sequence of the palaeopolyploid soybean.</title>
        <authorList>
            <person name="Schmutz J."/>
            <person name="Cannon S.B."/>
            <person name="Schlueter J."/>
            <person name="Ma J."/>
            <person name="Mitros T."/>
            <person name="Nelson W."/>
            <person name="Hyten D.L."/>
            <person name="Song Q."/>
            <person name="Thelen J.J."/>
            <person name="Cheng J."/>
            <person name="Xu D."/>
            <person name="Hellsten U."/>
            <person name="May G.D."/>
            <person name="Yu Y."/>
            <person name="Sakurai T."/>
            <person name="Umezawa T."/>
            <person name="Bhattacharyya M.K."/>
            <person name="Sandhu D."/>
            <person name="Valliyodan B."/>
            <person name="Lindquist E."/>
            <person name="Peto M."/>
            <person name="Grant D."/>
            <person name="Shu S."/>
            <person name="Goodstein D."/>
            <person name="Barry K."/>
            <person name="Futrell-Griggs M."/>
            <person name="Abernathy B."/>
            <person name="Du J."/>
            <person name="Tian Z."/>
            <person name="Zhu L."/>
            <person name="Gill N."/>
            <person name="Joshi T."/>
            <person name="Libault M."/>
            <person name="Sethuraman A."/>
            <person name="Zhang X.-C."/>
            <person name="Shinozaki K."/>
            <person name="Nguyen H.T."/>
            <person name="Wing R.A."/>
            <person name="Cregan P."/>
            <person name="Specht J."/>
            <person name="Grimwood J."/>
            <person name="Rokhsar D."/>
            <person name="Stacey G."/>
            <person name="Shoemaker R.C."/>
            <person name="Jackson S.A."/>
        </authorList>
    </citation>
    <scope>NUCLEOTIDE SEQUENCE</scope>
    <source>
        <strain evidence="5">cv. Williams 82</strain>
        <tissue evidence="4">Callus</tissue>
    </source>
</reference>
<dbReference type="PANTHER" id="PTHR33107">
    <property type="entry name" value="KUNITZ TRYPSIN INHIBITOR 2"/>
    <property type="match status" value="1"/>
</dbReference>
<dbReference type="SMART" id="SM00452">
    <property type="entry name" value="STI"/>
    <property type="match status" value="1"/>
</dbReference>
<accession>A0A0R0EVF6</accession>
<reference evidence="4" key="3">
    <citation type="submission" date="2018-07" db="EMBL/GenBank/DDBJ databases">
        <title>WGS assembly of Glycine max.</title>
        <authorList>
            <person name="Schmutz J."/>
            <person name="Cannon S."/>
            <person name="Schlueter J."/>
            <person name="Ma J."/>
            <person name="Mitros T."/>
            <person name="Nelson W."/>
            <person name="Hyten D."/>
            <person name="Song Q."/>
            <person name="Thelen J."/>
            <person name="Cheng J."/>
            <person name="Xu D."/>
            <person name="Hellsten U."/>
            <person name="May G."/>
            <person name="Yu Y."/>
            <person name="Sakurai T."/>
            <person name="Umezawa T."/>
            <person name="Bhattacharyya M."/>
            <person name="Sandhu D."/>
            <person name="Valliyodan B."/>
            <person name="Lindquist E."/>
            <person name="Peto M."/>
            <person name="Grant D."/>
            <person name="Shu S."/>
            <person name="Goodstein D."/>
            <person name="Barry K."/>
            <person name="Futrell-Griggs M."/>
            <person name="Abernathy B."/>
            <person name="Du J."/>
            <person name="Tian Z."/>
            <person name="Zhu L."/>
            <person name="Gill N."/>
            <person name="Joshi T."/>
            <person name="Libault M."/>
            <person name="Sethuraman A."/>
            <person name="Zhang X."/>
            <person name="Shinozaki K."/>
            <person name="Nguyen H."/>
            <person name="Wing R."/>
            <person name="Cregan P."/>
            <person name="Specht J."/>
            <person name="Grimwood J."/>
            <person name="Rokhsar D."/>
            <person name="Stacey G."/>
            <person name="Shoemaker R."/>
            <person name="Jackson S."/>
        </authorList>
    </citation>
    <scope>NUCLEOTIDE SEQUENCE</scope>
    <source>
        <tissue evidence="4">Callus</tissue>
    </source>
</reference>
<gene>
    <name evidence="4" type="ORF">GLYMA_19G074800</name>
</gene>
<dbReference type="EnsemblPlants" id="KRG94307">
    <property type="protein sequence ID" value="KRG94307"/>
    <property type="gene ID" value="GLYMA_19G074800"/>
</dbReference>
<dbReference type="Pfam" id="PF00197">
    <property type="entry name" value="Kunitz_legume"/>
    <property type="match status" value="1"/>
</dbReference>
<evidence type="ECO:0000313" key="4">
    <source>
        <dbReference type="EMBL" id="KRG94307.1"/>
    </source>
</evidence>
<dbReference type="PROSITE" id="PS51257">
    <property type="entry name" value="PROKAR_LIPOPROTEIN"/>
    <property type="match status" value="1"/>
</dbReference>
<evidence type="ECO:0000313" key="6">
    <source>
        <dbReference type="Proteomes" id="UP000008827"/>
    </source>
</evidence>
<feature type="signal peptide" evidence="3">
    <location>
        <begin position="1"/>
        <end position="26"/>
    </location>
</feature>
<feature type="chain" id="PRO_5014520861" evidence="3">
    <location>
        <begin position="27"/>
        <end position="172"/>
    </location>
</feature>
<dbReference type="Gene3D" id="2.80.10.50">
    <property type="match status" value="1"/>
</dbReference>
<dbReference type="PANTHER" id="PTHR33107:SF81">
    <property type="entry name" value="TRYPSIN INHIBITOR A"/>
    <property type="match status" value="1"/>
</dbReference>
<keyword evidence="3" id="KW-0732">Signal</keyword>
<protein>
    <submittedName>
        <fullName evidence="4 5">Uncharacterized protein</fullName>
    </submittedName>
</protein>
<dbReference type="GO" id="GO:0004866">
    <property type="term" value="F:endopeptidase inhibitor activity"/>
    <property type="evidence" value="ECO:0007669"/>
    <property type="project" value="InterPro"/>
</dbReference>
<evidence type="ECO:0000313" key="5">
    <source>
        <dbReference type="EnsemblPlants" id="KRG94307"/>
    </source>
</evidence>
<dbReference type="AlphaFoldDB" id="A0A0R0EVF6"/>
<dbReference type="SMR" id="A0A0R0EVF6"/>
<dbReference type="EMBL" id="CM000852">
    <property type="protein sequence ID" value="KRG94307.1"/>
    <property type="molecule type" value="Genomic_DNA"/>
</dbReference>
<keyword evidence="2" id="KW-1015">Disulfide bond</keyword>
<name>A0A0R0EVF6_SOYBN</name>
<reference evidence="5" key="2">
    <citation type="submission" date="2018-02" db="UniProtKB">
        <authorList>
            <consortium name="EnsemblPlants"/>
        </authorList>
    </citation>
    <scope>IDENTIFICATION</scope>
    <source>
        <strain evidence="5">Williams 82</strain>
    </source>
</reference>
<organism evidence="4">
    <name type="scientific">Glycine max</name>
    <name type="common">Soybean</name>
    <name type="synonym">Glycine hispida</name>
    <dbReference type="NCBI Taxonomy" id="3847"/>
    <lineage>
        <taxon>Eukaryota</taxon>
        <taxon>Viridiplantae</taxon>
        <taxon>Streptophyta</taxon>
        <taxon>Embryophyta</taxon>
        <taxon>Tracheophyta</taxon>
        <taxon>Spermatophyta</taxon>
        <taxon>Magnoliopsida</taxon>
        <taxon>eudicotyledons</taxon>
        <taxon>Gunneridae</taxon>
        <taxon>Pentapetalae</taxon>
        <taxon>rosids</taxon>
        <taxon>fabids</taxon>
        <taxon>Fabales</taxon>
        <taxon>Fabaceae</taxon>
        <taxon>Papilionoideae</taxon>
        <taxon>50 kb inversion clade</taxon>
        <taxon>NPAAA clade</taxon>
        <taxon>indigoferoid/millettioid clade</taxon>
        <taxon>Phaseoleae</taxon>
        <taxon>Glycine</taxon>
        <taxon>Glycine subgen. Soja</taxon>
    </lineage>
</organism>
<dbReference type="InParanoid" id="A0A0R0EVF6"/>
<dbReference type="PRINTS" id="PR00291">
    <property type="entry name" value="KUNITZINHBTR"/>
</dbReference>
<evidence type="ECO:0000256" key="3">
    <source>
        <dbReference type="SAM" id="SignalP"/>
    </source>
</evidence>
<dbReference type="InterPro" id="IPR002160">
    <property type="entry name" value="Prot_inh_Kunz-lg"/>
</dbReference>
<dbReference type="STRING" id="3847.A0A0R0EVF6"/>
<dbReference type="Proteomes" id="UP000008827">
    <property type="component" value="Chromosome 19"/>
</dbReference>
<dbReference type="SUPFAM" id="SSF50386">
    <property type="entry name" value="STI-like"/>
    <property type="match status" value="1"/>
</dbReference>
<dbReference type="InterPro" id="IPR011065">
    <property type="entry name" value="Kunitz_inhibitor_STI-like_sf"/>
</dbReference>
<evidence type="ECO:0000256" key="2">
    <source>
        <dbReference type="ARBA" id="ARBA00023157"/>
    </source>
</evidence>
<comment type="similarity">
    <text evidence="1">Belongs to the protease inhibitor I3 (leguminous Kunitz-type inhibitor) family.</text>
</comment>
<keyword evidence="6" id="KW-1185">Reference proteome</keyword>